<gene>
    <name evidence="4" type="ORF">PY650_26360</name>
</gene>
<dbReference type="InterPro" id="IPR029058">
    <property type="entry name" value="AB_hydrolase_fold"/>
</dbReference>
<feature type="signal peptide" evidence="2">
    <location>
        <begin position="1"/>
        <end position="20"/>
    </location>
</feature>
<accession>A0ABT7KKD3</accession>
<proteinExistence type="predicted"/>
<evidence type="ECO:0000313" key="5">
    <source>
        <dbReference type="Proteomes" id="UP001172630"/>
    </source>
</evidence>
<dbReference type="EMBL" id="JARFYN010000044">
    <property type="protein sequence ID" value="MDL2409095.1"/>
    <property type="molecule type" value="Genomic_DNA"/>
</dbReference>
<dbReference type="PANTHER" id="PTHR22946">
    <property type="entry name" value="DIENELACTONE HYDROLASE DOMAIN-CONTAINING PROTEIN-RELATED"/>
    <property type="match status" value="1"/>
</dbReference>
<reference evidence="4" key="1">
    <citation type="submission" date="2023-06" db="EMBL/GenBank/DDBJ databases">
        <title>Phylogenetic Diversity of Rhizobium strains.</title>
        <authorList>
            <person name="Moura F.T."/>
            <person name="Helene L.C.F."/>
            <person name="Hungria M."/>
        </authorList>
    </citation>
    <scope>NUCLEOTIDE SEQUENCE</scope>
    <source>
        <strain evidence="4">CCGE524</strain>
    </source>
</reference>
<sequence length="248" mass="26350">MNLFRPMLLAVALANGPALADPAFAQPISFDAKDGVKVYGDFRQAEGRSRGTILLFHMAGSNKSEYAPLAPVLNKAGFTTLAIDQRSGGDLWGDVNKTTAHAKGGSDFADAIPDLEAAVTYASLQHEGPIALWGSSYSSALVFVVAARHPEVKALLAFSPAEYIQGYSIAKEAAKLSIPVFITSAPDGGEISSGRALAKAVPDHRAIQYIPKNGVHGSSTLRIDEDPQGASENWKHVMAFLDRAFPRT</sequence>
<comment type="caution">
    <text evidence="4">The sequence shown here is derived from an EMBL/GenBank/DDBJ whole genome shotgun (WGS) entry which is preliminary data.</text>
</comment>
<evidence type="ECO:0000313" key="4">
    <source>
        <dbReference type="EMBL" id="MDL2409095.1"/>
    </source>
</evidence>
<dbReference type="Gene3D" id="3.40.50.1820">
    <property type="entry name" value="alpha/beta hydrolase"/>
    <property type="match status" value="1"/>
</dbReference>
<feature type="domain" description="Serine aminopeptidase S33" evidence="3">
    <location>
        <begin position="48"/>
        <end position="186"/>
    </location>
</feature>
<dbReference type="InterPro" id="IPR022742">
    <property type="entry name" value="Hydrolase_4"/>
</dbReference>
<keyword evidence="1 4" id="KW-0378">Hydrolase</keyword>
<keyword evidence="2" id="KW-0732">Signal</keyword>
<protein>
    <submittedName>
        <fullName evidence="4">Alpha/beta hydrolase</fullName>
    </submittedName>
</protein>
<dbReference type="RefSeq" id="WP_285882534.1">
    <property type="nucleotide sequence ID" value="NZ_JARFYN010000044.1"/>
</dbReference>
<dbReference type="PANTHER" id="PTHR22946:SF9">
    <property type="entry name" value="POLYKETIDE TRANSFERASE AF380"/>
    <property type="match status" value="1"/>
</dbReference>
<dbReference type="SUPFAM" id="SSF53474">
    <property type="entry name" value="alpha/beta-Hydrolases"/>
    <property type="match status" value="1"/>
</dbReference>
<evidence type="ECO:0000259" key="3">
    <source>
        <dbReference type="Pfam" id="PF12146"/>
    </source>
</evidence>
<evidence type="ECO:0000256" key="1">
    <source>
        <dbReference type="ARBA" id="ARBA00022801"/>
    </source>
</evidence>
<dbReference type="InterPro" id="IPR050261">
    <property type="entry name" value="FrsA_esterase"/>
</dbReference>
<dbReference type="Pfam" id="PF12146">
    <property type="entry name" value="Hydrolase_4"/>
    <property type="match status" value="1"/>
</dbReference>
<dbReference type="Proteomes" id="UP001172630">
    <property type="component" value="Unassembled WGS sequence"/>
</dbReference>
<evidence type="ECO:0000256" key="2">
    <source>
        <dbReference type="SAM" id="SignalP"/>
    </source>
</evidence>
<keyword evidence="5" id="KW-1185">Reference proteome</keyword>
<organism evidence="4 5">
    <name type="scientific">Rhizobium calliandrae</name>
    <dbReference type="NCBI Taxonomy" id="1312182"/>
    <lineage>
        <taxon>Bacteria</taxon>
        <taxon>Pseudomonadati</taxon>
        <taxon>Pseudomonadota</taxon>
        <taxon>Alphaproteobacteria</taxon>
        <taxon>Hyphomicrobiales</taxon>
        <taxon>Rhizobiaceae</taxon>
        <taxon>Rhizobium/Agrobacterium group</taxon>
        <taxon>Rhizobium</taxon>
    </lineage>
</organism>
<dbReference type="GO" id="GO:0016787">
    <property type="term" value="F:hydrolase activity"/>
    <property type="evidence" value="ECO:0007669"/>
    <property type="project" value="UniProtKB-KW"/>
</dbReference>
<name>A0ABT7KKD3_9HYPH</name>
<feature type="chain" id="PRO_5046279708" evidence="2">
    <location>
        <begin position="21"/>
        <end position="248"/>
    </location>
</feature>